<dbReference type="InterPro" id="IPR050259">
    <property type="entry name" value="SDR"/>
</dbReference>
<dbReference type="FunFam" id="3.40.50.720:FF:000173">
    <property type="entry name" value="3-oxoacyl-[acyl-carrier protein] reductase"/>
    <property type="match status" value="1"/>
</dbReference>
<proteinExistence type="inferred from homology"/>
<comment type="similarity">
    <text evidence="1">Belongs to the short-chain dehydrogenases/reductases (SDR) family.</text>
</comment>
<dbReference type="SUPFAM" id="SSF51735">
    <property type="entry name" value="NAD(P)-binding Rossmann-fold domains"/>
    <property type="match status" value="1"/>
</dbReference>
<dbReference type="GO" id="GO:0008202">
    <property type="term" value="P:steroid metabolic process"/>
    <property type="evidence" value="ECO:0007669"/>
    <property type="project" value="UniProtKB-KW"/>
</dbReference>
<accession>A0A413PC41</accession>
<dbReference type="Gene3D" id="3.40.50.720">
    <property type="entry name" value="NAD(P)-binding Rossmann-like Domain"/>
    <property type="match status" value="1"/>
</dbReference>
<keyword evidence="3" id="KW-0443">Lipid metabolism</keyword>
<evidence type="ECO:0000256" key="1">
    <source>
        <dbReference type="ARBA" id="ARBA00006484"/>
    </source>
</evidence>
<dbReference type="InterPro" id="IPR002347">
    <property type="entry name" value="SDR_fam"/>
</dbReference>
<evidence type="ECO:0000256" key="3">
    <source>
        <dbReference type="ARBA" id="ARBA00023221"/>
    </source>
</evidence>
<evidence type="ECO:0000259" key="4">
    <source>
        <dbReference type="SMART" id="SM00822"/>
    </source>
</evidence>
<evidence type="ECO:0000313" key="5">
    <source>
        <dbReference type="EMBL" id="RGZ73195.1"/>
    </source>
</evidence>
<name>A0A413PC41_9FIRM</name>
<dbReference type="PRINTS" id="PR00081">
    <property type="entry name" value="GDHRDH"/>
</dbReference>
<dbReference type="AlphaFoldDB" id="A0A413PC41"/>
<feature type="domain" description="Ketoreductase" evidence="4">
    <location>
        <begin position="7"/>
        <end position="178"/>
    </location>
</feature>
<dbReference type="Proteomes" id="UP000283431">
    <property type="component" value="Unassembled WGS sequence"/>
</dbReference>
<reference evidence="5 6" key="1">
    <citation type="submission" date="2018-08" db="EMBL/GenBank/DDBJ databases">
        <title>A genome reference for cultivated species of the human gut microbiota.</title>
        <authorList>
            <person name="Zou Y."/>
            <person name="Xue W."/>
            <person name="Luo G."/>
        </authorList>
    </citation>
    <scope>NUCLEOTIDE SEQUENCE [LARGE SCALE GENOMIC DNA]</scope>
    <source>
        <strain evidence="5 6">AM48-7</strain>
    </source>
</reference>
<dbReference type="InterPro" id="IPR036291">
    <property type="entry name" value="NAD(P)-bd_dom_sf"/>
</dbReference>
<organism evidence="5 6">
    <name type="scientific">Agathobacter rectalis</name>
    <dbReference type="NCBI Taxonomy" id="39491"/>
    <lineage>
        <taxon>Bacteria</taxon>
        <taxon>Bacillati</taxon>
        <taxon>Bacillota</taxon>
        <taxon>Clostridia</taxon>
        <taxon>Lachnospirales</taxon>
        <taxon>Lachnospiraceae</taxon>
        <taxon>Agathobacter</taxon>
    </lineage>
</organism>
<sequence length="239" mass="25898">MKSLKDKVVVVTGGTRGIGLATAMKLEEKGAIVYACARHEVELPCSIRYLKLDVTCKAECESAVKQIIKDQGRIDGLVADAGITRDALIGKMTDEMFDEVLNTNVKGVFNIIKAVHPYMEEQKKGAIVAVSSIVAVYGNIGQINYASSKAAVIGMCKSCAKEFARKGQNIRVNAICPGYIMTDMLKTVPEDLLKKFANQTMLKRLGEPEEIANIISFLISDEASYITGSVIEANGGMRL</sequence>
<gene>
    <name evidence="5" type="ORF">DW975_15885</name>
</gene>
<dbReference type="Pfam" id="PF13561">
    <property type="entry name" value="adh_short_C2"/>
    <property type="match status" value="1"/>
</dbReference>
<dbReference type="PANTHER" id="PTHR42879">
    <property type="entry name" value="3-OXOACYL-(ACYL-CARRIER-PROTEIN) REDUCTASE"/>
    <property type="match status" value="1"/>
</dbReference>
<protein>
    <submittedName>
        <fullName evidence="5">SDR family NAD(P)-dependent oxidoreductase</fullName>
    </submittedName>
</protein>
<keyword evidence="2" id="KW-0560">Oxidoreductase</keyword>
<evidence type="ECO:0000256" key="2">
    <source>
        <dbReference type="ARBA" id="ARBA00023002"/>
    </source>
</evidence>
<comment type="caution">
    <text evidence="5">The sequence shown here is derived from an EMBL/GenBank/DDBJ whole genome shotgun (WGS) entry which is preliminary data.</text>
</comment>
<dbReference type="EMBL" id="QSEN01000057">
    <property type="protein sequence ID" value="RGZ73195.1"/>
    <property type="molecule type" value="Genomic_DNA"/>
</dbReference>
<evidence type="ECO:0000313" key="6">
    <source>
        <dbReference type="Proteomes" id="UP000283431"/>
    </source>
</evidence>
<dbReference type="InterPro" id="IPR057326">
    <property type="entry name" value="KR_dom"/>
</dbReference>
<dbReference type="GO" id="GO:0016491">
    <property type="term" value="F:oxidoreductase activity"/>
    <property type="evidence" value="ECO:0007669"/>
    <property type="project" value="UniProtKB-KW"/>
</dbReference>
<keyword evidence="3" id="KW-0753">Steroid metabolism</keyword>
<dbReference type="PRINTS" id="PR00080">
    <property type="entry name" value="SDRFAMILY"/>
</dbReference>
<dbReference type="SMART" id="SM00822">
    <property type="entry name" value="PKS_KR"/>
    <property type="match status" value="1"/>
</dbReference>
<dbReference type="PANTHER" id="PTHR42879:SF2">
    <property type="entry name" value="3-OXOACYL-[ACYL-CARRIER-PROTEIN] REDUCTASE FABG"/>
    <property type="match status" value="1"/>
</dbReference>